<organism evidence="8 9">
    <name type="scientific">Hyaloscypha variabilis (strain UAMH 11265 / GT02V1 / F)</name>
    <name type="common">Meliniomyces variabilis</name>
    <dbReference type="NCBI Taxonomy" id="1149755"/>
    <lineage>
        <taxon>Eukaryota</taxon>
        <taxon>Fungi</taxon>
        <taxon>Dikarya</taxon>
        <taxon>Ascomycota</taxon>
        <taxon>Pezizomycotina</taxon>
        <taxon>Leotiomycetes</taxon>
        <taxon>Helotiales</taxon>
        <taxon>Hyaloscyphaceae</taxon>
        <taxon>Hyaloscypha</taxon>
        <taxon>Hyaloscypha variabilis</taxon>
    </lineage>
</organism>
<dbReference type="PROSITE" id="PS50850">
    <property type="entry name" value="MFS"/>
    <property type="match status" value="1"/>
</dbReference>
<evidence type="ECO:0000256" key="3">
    <source>
        <dbReference type="ARBA" id="ARBA00022692"/>
    </source>
</evidence>
<feature type="transmembrane region" description="Helical" evidence="6">
    <location>
        <begin position="468"/>
        <end position="488"/>
    </location>
</feature>
<dbReference type="InterPro" id="IPR020846">
    <property type="entry name" value="MFS_dom"/>
</dbReference>
<dbReference type="GO" id="GO:0005886">
    <property type="term" value="C:plasma membrane"/>
    <property type="evidence" value="ECO:0007669"/>
    <property type="project" value="TreeGrafter"/>
</dbReference>
<feature type="transmembrane region" description="Helical" evidence="6">
    <location>
        <begin position="342"/>
        <end position="360"/>
    </location>
</feature>
<keyword evidence="4 6" id="KW-1133">Transmembrane helix</keyword>
<dbReference type="EMBL" id="KZ613942">
    <property type="protein sequence ID" value="PMD43226.1"/>
    <property type="molecule type" value="Genomic_DNA"/>
</dbReference>
<reference evidence="8 9" key="1">
    <citation type="submission" date="2016-04" db="EMBL/GenBank/DDBJ databases">
        <title>A degradative enzymes factory behind the ericoid mycorrhizal symbiosis.</title>
        <authorList>
            <consortium name="DOE Joint Genome Institute"/>
            <person name="Martino E."/>
            <person name="Morin E."/>
            <person name="Grelet G."/>
            <person name="Kuo A."/>
            <person name="Kohler A."/>
            <person name="Daghino S."/>
            <person name="Barry K."/>
            <person name="Choi C."/>
            <person name="Cichocki N."/>
            <person name="Clum A."/>
            <person name="Copeland A."/>
            <person name="Hainaut M."/>
            <person name="Haridas S."/>
            <person name="Labutti K."/>
            <person name="Lindquist E."/>
            <person name="Lipzen A."/>
            <person name="Khouja H.-R."/>
            <person name="Murat C."/>
            <person name="Ohm R."/>
            <person name="Olson A."/>
            <person name="Spatafora J."/>
            <person name="Veneault-Fourrey C."/>
            <person name="Henrissat B."/>
            <person name="Grigoriev I."/>
            <person name="Martin F."/>
            <person name="Perotto S."/>
        </authorList>
    </citation>
    <scope>NUCLEOTIDE SEQUENCE [LARGE SCALE GENOMIC DNA]</scope>
    <source>
        <strain evidence="8 9">F</strain>
    </source>
</reference>
<dbReference type="InterPro" id="IPR005829">
    <property type="entry name" value="Sugar_transporter_CS"/>
</dbReference>
<keyword evidence="3 6" id="KW-0812">Transmembrane</keyword>
<dbReference type="PROSITE" id="PS00216">
    <property type="entry name" value="SUGAR_TRANSPORT_1"/>
    <property type="match status" value="1"/>
</dbReference>
<feature type="transmembrane region" description="Helical" evidence="6">
    <location>
        <begin position="105"/>
        <end position="126"/>
    </location>
</feature>
<evidence type="ECO:0000313" key="9">
    <source>
        <dbReference type="Proteomes" id="UP000235786"/>
    </source>
</evidence>
<dbReference type="AlphaFoldDB" id="A0A2J6RXI7"/>
<accession>A0A2J6RXI7</accession>
<feature type="transmembrane region" description="Helical" evidence="6">
    <location>
        <begin position="138"/>
        <end position="159"/>
    </location>
</feature>
<dbReference type="Proteomes" id="UP000235786">
    <property type="component" value="Unassembled WGS sequence"/>
</dbReference>
<feature type="transmembrane region" description="Helical" evidence="6">
    <location>
        <begin position="316"/>
        <end position="336"/>
    </location>
</feature>
<dbReference type="InterPro" id="IPR010573">
    <property type="entry name" value="MFS_Str1/Tri12-like"/>
</dbReference>
<feature type="domain" description="Major facilitator superfamily (MFS) profile" evidence="7">
    <location>
        <begin position="1"/>
        <end position="492"/>
    </location>
</feature>
<evidence type="ECO:0000256" key="6">
    <source>
        <dbReference type="SAM" id="Phobius"/>
    </source>
</evidence>
<dbReference type="Pfam" id="PF06609">
    <property type="entry name" value="TRI12"/>
    <property type="match status" value="1"/>
</dbReference>
<evidence type="ECO:0000256" key="5">
    <source>
        <dbReference type="ARBA" id="ARBA00023136"/>
    </source>
</evidence>
<evidence type="ECO:0000259" key="7">
    <source>
        <dbReference type="PROSITE" id="PS50850"/>
    </source>
</evidence>
<gene>
    <name evidence="8" type="ORF">L207DRAFT_552992</name>
</gene>
<sequence length="520" mass="55397">MSLAQAQNIAASLGGSSESIWLSQVTAITVTVLGPPIAQAADYWGRKWFVVATTLLGFAGCMVVSRSISMGMAIGGEILAALGYSSQALLNAIASEILPRRLRPAAQGGLGLTSGIGAASSLLFGFHMVSVSPDGWRVFFYVTAALILISALLFAFLYNPPPRPLQHSLTTTEKLNHLDWTAYIFLLLGIVLFSMALTWSDNPYPWNNSHVAVTFAIGVTFLVALAIHQIFFKKDGLCHHELFKKDRNCAIAFLCVFVEGLSFFASNNFYPSEMAILFESDTFRVGCRASITFFAAIVSSISVSIYSSLTKDIRNPVVFAYLSIVIYTVLMATATLDSSQATFAYPVFLGLGLGIVVSNLTTAAQLSAPPALIAIVSGLLAGTRSLGGSIALPIFNSIFNGNFSKHVGSNIASAVIPLGLSSNVLPRIIAALSSGDQDALAVIPGVTPEIIAAGIHGLKSTYLISYRYVWVAAGAFSFMAAIASCFLINPKDLNMHVDAPLEDEKEHEQDAIGSQERSKA</sequence>
<evidence type="ECO:0000256" key="1">
    <source>
        <dbReference type="ARBA" id="ARBA00004141"/>
    </source>
</evidence>
<feature type="transmembrane region" description="Helical" evidence="6">
    <location>
        <begin position="290"/>
        <end position="309"/>
    </location>
</feature>
<dbReference type="PANTHER" id="PTHR23501">
    <property type="entry name" value="MAJOR FACILITATOR SUPERFAMILY"/>
    <property type="match status" value="1"/>
</dbReference>
<feature type="transmembrane region" description="Helical" evidence="6">
    <location>
        <begin position="211"/>
        <end position="231"/>
    </location>
</feature>
<feature type="transmembrane region" description="Helical" evidence="6">
    <location>
        <begin position="180"/>
        <end position="199"/>
    </location>
</feature>
<dbReference type="InterPro" id="IPR036259">
    <property type="entry name" value="MFS_trans_sf"/>
</dbReference>
<dbReference type="SUPFAM" id="SSF103473">
    <property type="entry name" value="MFS general substrate transporter"/>
    <property type="match status" value="1"/>
</dbReference>
<dbReference type="PANTHER" id="PTHR23501:SF195">
    <property type="entry name" value="PEP5"/>
    <property type="match status" value="1"/>
</dbReference>
<keyword evidence="5 6" id="KW-0472">Membrane</keyword>
<feature type="transmembrane region" description="Helical" evidence="6">
    <location>
        <begin position="48"/>
        <end position="68"/>
    </location>
</feature>
<name>A0A2J6RXI7_HYAVF</name>
<keyword evidence="2" id="KW-0813">Transport</keyword>
<keyword evidence="9" id="KW-1185">Reference proteome</keyword>
<proteinExistence type="predicted"/>
<dbReference type="OrthoDB" id="4161376at2759"/>
<feature type="transmembrane region" description="Helical" evidence="6">
    <location>
        <begin position="251"/>
        <end position="270"/>
    </location>
</feature>
<comment type="subcellular location">
    <subcellularLocation>
        <location evidence="1">Membrane</location>
        <topology evidence="1">Multi-pass membrane protein</topology>
    </subcellularLocation>
</comment>
<feature type="transmembrane region" description="Helical" evidence="6">
    <location>
        <begin position="74"/>
        <end position="93"/>
    </location>
</feature>
<feature type="transmembrane region" description="Helical" evidence="6">
    <location>
        <begin position="372"/>
        <end position="395"/>
    </location>
</feature>
<evidence type="ECO:0000256" key="2">
    <source>
        <dbReference type="ARBA" id="ARBA00022448"/>
    </source>
</evidence>
<dbReference type="GO" id="GO:0022857">
    <property type="term" value="F:transmembrane transporter activity"/>
    <property type="evidence" value="ECO:0007669"/>
    <property type="project" value="InterPro"/>
</dbReference>
<evidence type="ECO:0000313" key="8">
    <source>
        <dbReference type="EMBL" id="PMD43226.1"/>
    </source>
</evidence>
<protein>
    <submittedName>
        <fullName evidence="8">MFS general substrate transporter</fullName>
    </submittedName>
</protein>
<evidence type="ECO:0000256" key="4">
    <source>
        <dbReference type="ARBA" id="ARBA00022989"/>
    </source>
</evidence>
<dbReference type="Gene3D" id="1.20.1250.20">
    <property type="entry name" value="MFS general substrate transporter like domains"/>
    <property type="match status" value="1"/>
</dbReference>